<feature type="region of interest" description="Disordered" evidence="1">
    <location>
        <begin position="1"/>
        <end position="34"/>
    </location>
</feature>
<feature type="compositionally biased region" description="Low complexity" evidence="1">
    <location>
        <begin position="1"/>
        <end position="17"/>
    </location>
</feature>
<keyword evidence="2" id="KW-0812">Transmembrane</keyword>
<evidence type="ECO:0000256" key="2">
    <source>
        <dbReference type="SAM" id="Phobius"/>
    </source>
</evidence>
<feature type="transmembrane region" description="Helical" evidence="2">
    <location>
        <begin position="89"/>
        <end position="118"/>
    </location>
</feature>
<dbReference type="AlphaFoldDB" id="A0A7K0K2H3"/>
<protein>
    <recommendedName>
        <fullName evidence="5">Interferon-induced transmembrane protein</fullName>
    </recommendedName>
</protein>
<organism evidence="3 4">
    <name type="scientific">Mobiluncus porci</name>
    <dbReference type="NCBI Taxonomy" id="2652278"/>
    <lineage>
        <taxon>Bacteria</taxon>
        <taxon>Bacillati</taxon>
        <taxon>Actinomycetota</taxon>
        <taxon>Actinomycetes</taxon>
        <taxon>Actinomycetales</taxon>
        <taxon>Actinomycetaceae</taxon>
        <taxon>Mobiluncus</taxon>
    </lineage>
</organism>
<evidence type="ECO:0008006" key="5">
    <source>
        <dbReference type="Google" id="ProtNLM"/>
    </source>
</evidence>
<keyword evidence="2" id="KW-0472">Membrane</keyword>
<comment type="caution">
    <text evidence="3">The sequence shown here is derived from an EMBL/GenBank/DDBJ whole genome shotgun (WGS) entry which is preliminary data.</text>
</comment>
<gene>
    <name evidence="3" type="ORF">FYJ63_05105</name>
</gene>
<sequence>MTNQTPQPNNQFGGQPMPGQPMPNQPMQPAYQQEGPQDSTVMVLGIVGIFVAICAFIGWYIGSKAQKDALAQGQQPSQKLKTWTTVSKVVSIIWIVLLVLYVLFFVVMAGLIAASIVAGM</sequence>
<dbReference type="RefSeq" id="WP_154544470.1">
    <property type="nucleotide sequence ID" value="NZ_VUMY01000007.1"/>
</dbReference>
<proteinExistence type="predicted"/>
<evidence type="ECO:0000256" key="1">
    <source>
        <dbReference type="SAM" id="MobiDB-lite"/>
    </source>
</evidence>
<reference evidence="3 4" key="1">
    <citation type="submission" date="2019-08" db="EMBL/GenBank/DDBJ databases">
        <title>In-depth cultivation of the pig gut microbiome towards novel bacterial diversity and tailored functional studies.</title>
        <authorList>
            <person name="Wylensek D."/>
            <person name="Hitch T.C.A."/>
            <person name="Clavel T."/>
        </authorList>
    </citation>
    <scope>NUCLEOTIDE SEQUENCE [LARGE SCALE GENOMIC DNA]</scope>
    <source>
        <strain evidence="3 4">RF-GAM-744-WT-7</strain>
    </source>
</reference>
<keyword evidence="2" id="KW-1133">Transmembrane helix</keyword>
<keyword evidence="4" id="KW-1185">Reference proteome</keyword>
<name>A0A7K0K2H3_9ACTO</name>
<evidence type="ECO:0000313" key="3">
    <source>
        <dbReference type="EMBL" id="MST49614.1"/>
    </source>
</evidence>
<accession>A0A7K0K2H3</accession>
<dbReference type="Proteomes" id="UP000442535">
    <property type="component" value="Unassembled WGS sequence"/>
</dbReference>
<dbReference type="EMBL" id="VUMY01000007">
    <property type="protein sequence ID" value="MST49614.1"/>
    <property type="molecule type" value="Genomic_DNA"/>
</dbReference>
<evidence type="ECO:0000313" key="4">
    <source>
        <dbReference type="Proteomes" id="UP000442535"/>
    </source>
</evidence>
<feature type="transmembrane region" description="Helical" evidence="2">
    <location>
        <begin position="41"/>
        <end position="62"/>
    </location>
</feature>